<dbReference type="GO" id="GO:0006099">
    <property type="term" value="P:tricarboxylic acid cycle"/>
    <property type="evidence" value="ECO:0007669"/>
    <property type="project" value="TreeGrafter"/>
</dbReference>
<dbReference type="AlphaFoldDB" id="X1BH15"/>
<feature type="non-terminal residue" evidence="3">
    <location>
        <position position="1"/>
    </location>
</feature>
<protein>
    <recommendedName>
        <fullName evidence="2">Aconitase A/isopropylmalate dehydratase small subunit swivel domain-containing protein</fullName>
    </recommendedName>
</protein>
<dbReference type="GO" id="GO:0003994">
    <property type="term" value="F:aconitate hydratase activity"/>
    <property type="evidence" value="ECO:0007669"/>
    <property type="project" value="TreeGrafter"/>
</dbReference>
<keyword evidence="1" id="KW-0408">Iron</keyword>
<sequence>GQAPPSGGVSLRTINRNFKGRSGTPDAKVYLVSTETAAASAVSGVITDPRELGAPPKIKLPAKMFTDDSMIIEPSDTPDEVEIIRGPGIKPCPLNQPLEEKIEAEVLLKVGDDISTDDILPGGADVLPLRSDIPAISAHVFRDLDPEFAERARKTGGGFIVAGANYGQGSSREHAAIAPMSLGVKAVIAKSFARIHRANLINFGILPLIFVHPADYDRISQGDRLTIDNADSSAIEPGSQSVVKNAAGALEFSVVNDLSERESDIMAAGGLLNLVRNQAQRTQ</sequence>
<dbReference type="PANTHER" id="PTHR43160:SF3">
    <property type="entry name" value="ACONITATE HYDRATASE, MITOCHONDRIAL"/>
    <property type="match status" value="1"/>
</dbReference>
<dbReference type="EMBL" id="BART01022345">
    <property type="protein sequence ID" value="GAG95219.1"/>
    <property type="molecule type" value="Genomic_DNA"/>
</dbReference>
<dbReference type="Pfam" id="PF00694">
    <property type="entry name" value="Aconitase_C"/>
    <property type="match status" value="1"/>
</dbReference>
<comment type="caution">
    <text evidence="3">The sequence shown here is derived from an EMBL/GenBank/DDBJ whole genome shotgun (WGS) entry which is preliminary data.</text>
</comment>
<reference evidence="3" key="1">
    <citation type="journal article" date="2014" name="Front. Microbiol.">
        <title>High frequency of phylogenetically diverse reductive dehalogenase-homologous genes in deep subseafloor sedimentary metagenomes.</title>
        <authorList>
            <person name="Kawai M."/>
            <person name="Futagami T."/>
            <person name="Toyoda A."/>
            <person name="Takaki Y."/>
            <person name="Nishi S."/>
            <person name="Hori S."/>
            <person name="Arai W."/>
            <person name="Tsubouchi T."/>
            <person name="Morono Y."/>
            <person name="Uchiyama I."/>
            <person name="Ito T."/>
            <person name="Fujiyama A."/>
            <person name="Inagaki F."/>
            <person name="Takami H."/>
        </authorList>
    </citation>
    <scope>NUCLEOTIDE SEQUENCE</scope>
    <source>
        <strain evidence="3">Expedition CK06-06</strain>
    </source>
</reference>
<dbReference type="SUPFAM" id="SSF52016">
    <property type="entry name" value="LeuD/IlvD-like"/>
    <property type="match status" value="1"/>
</dbReference>
<dbReference type="InterPro" id="IPR050926">
    <property type="entry name" value="Aconitase/IPM_isomerase"/>
</dbReference>
<dbReference type="GO" id="GO:0051539">
    <property type="term" value="F:4 iron, 4 sulfur cluster binding"/>
    <property type="evidence" value="ECO:0007669"/>
    <property type="project" value="TreeGrafter"/>
</dbReference>
<dbReference type="SUPFAM" id="SSF53732">
    <property type="entry name" value="Aconitase iron-sulfur domain"/>
    <property type="match status" value="1"/>
</dbReference>
<organism evidence="3">
    <name type="scientific">marine sediment metagenome</name>
    <dbReference type="NCBI Taxonomy" id="412755"/>
    <lineage>
        <taxon>unclassified sequences</taxon>
        <taxon>metagenomes</taxon>
        <taxon>ecological metagenomes</taxon>
    </lineage>
</organism>
<dbReference type="InterPro" id="IPR000573">
    <property type="entry name" value="AconitaseA/IPMdHydase_ssu_swvl"/>
</dbReference>
<dbReference type="InterPro" id="IPR015931">
    <property type="entry name" value="Acnase/IPM_dHydase_lsu_aba_1/3"/>
</dbReference>
<evidence type="ECO:0000313" key="3">
    <source>
        <dbReference type="EMBL" id="GAG95219.1"/>
    </source>
</evidence>
<dbReference type="GO" id="GO:0005829">
    <property type="term" value="C:cytosol"/>
    <property type="evidence" value="ECO:0007669"/>
    <property type="project" value="TreeGrafter"/>
</dbReference>
<gene>
    <name evidence="3" type="ORF">S01H4_40924</name>
</gene>
<dbReference type="InterPro" id="IPR015928">
    <property type="entry name" value="Aconitase/3IPM_dehydase_swvl"/>
</dbReference>
<feature type="domain" description="Aconitase A/isopropylmalate dehydratase small subunit swivel" evidence="2">
    <location>
        <begin position="150"/>
        <end position="210"/>
    </location>
</feature>
<dbReference type="Gene3D" id="3.20.19.10">
    <property type="entry name" value="Aconitase, domain 4"/>
    <property type="match status" value="1"/>
</dbReference>
<evidence type="ECO:0000256" key="1">
    <source>
        <dbReference type="ARBA" id="ARBA00023004"/>
    </source>
</evidence>
<proteinExistence type="predicted"/>
<accession>X1BH15</accession>
<name>X1BH15_9ZZZZ</name>
<dbReference type="PANTHER" id="PTHR43160">
    <property type="entry name" value="ACONITATE HYDRATASE B"/>
    <property type="match status" value="1"/>
</dbReference>
<dbReference type="InterPro" id="IPR036008">
    <property type="entry name" value="Aconitase_4Fe-4S_dom"/>
</dbReference>
<dbReference type="Gene3D" id="3.30.499.10">
    <property type="entry name" value="Aconitase, domain 3"/>
    <property type="match status" value="1"/>
</dbReference>
<evidence type="ECO:0000259" key="2">
    <source>
        <dbReference type="Pfam" id="PF00694"/>
    </source>
</evidence>